<protein>
    <recommendedName>
        <fullName evidence="3">YD repeat-containing protein</fullName>
    </recommendedName>
</protein>
<evidence type="ECO:0000313" key="1">
    <source>
        <dbReference type="EMBL" id="REC59075.1"/>
    </source>
</evidence>
<reference evidence="2" key="1">
    <citation type="submission" date="2018-06" db="EMBL/GenBank/DDBJ databases">
        <authorList>
            <person name="Lum Nde A."/>
            <person name="Hugo C."/>
        </authorList>
    </citation>
    <scope>NUCLEOTIDE SEQUENCE [LARGE SCALE GENOMIC DNA]</scope>
    <source>
        <strain evidence="2">1_F178</strain>
    </source>
</reference>
<evidence type="ECO:0008006" key="3">
    <source>
        <dbReference type="Google" id="ProtNLM"/>
    </source>
</evidence>
<organism evidence="1 2">
    <name type="scientific">Chryseobacterium pennae</name>
    <dbReference type="NCBI Taxonomy" id="2258962"/>
    <lineage>
        <taxon>Bacteria</taxon>
        <taxon>Pseudomonadati</taxon>
        <taxon>Bacteroidota</taxon>
        <taxon>Flavobacteriia</taxon>
        <taxon>Flavobacteriales</taxon>
        <taxon>Weeksellaceae</taxon>
        <taxon>Chryseobacterium group</taxon>
        <taxon>Chryseobacterium</taxon>
    </lineage>
</organism>
<dbReference type="Proteomes" id="UP000256686">
    <property type="component" value="Unassembled WGS sequence"/>
</dbReference>
<comment type="caution">
    <text evidence="1">The sequence shown here is derived from an EMBL/GenBank/DDBJ whole genome shotgun (WGS) entry which is preliminary data.</text>
</comment>
<dbReference type="AlphaFoldDB" id="A0A3D9BZV9"/>
<name>A0A3D9BZV9_9FLAO</name>
<gene>
    <name evidence="1" type="ORF">DRF65_27890</name>
</gene>
<evidence type="ECO:0000313" key="2">
    <source>
        <dbReference type="Proteomes" id="UP000256686"/>
    </source>
</evidence>
<keyword evidence="2" id="KW-1185">Reference proteome</keyword>
<accession>A0A3D9BZV9</accession>
<sequence>MMMFGQTLELPKNVQSPNAASLGKYGDIDMNLFTGRANVNVPLYSLNEGNIPLNIALNYDTGGVRVNDVSGWVGQNWSLEAGGVITRQIRTNSDEYITSEYSDTPSSKIGYYYSRSILNTANWADTNRLINLATYAGRSDRQQDLEPDIFTFNFMGYSGKFFLGEDGQWKVSSKNNLKVSIDMNDNVIPMNYPTQRLCNNDSNTYPLIVKNIGKITILDDKGNKFIFGGQMNAIEFSNVDFFNQYNSKINANAWYLAEVYNNLGEKIYSFDYERGNFQATFYNDHRQQLSYGKYSGDWLISTCSGTSFSNEVLAEGQLIFPVFLKRINGLKTGIKLNFLSEELQTVKYDLSPIKRKYNPSRPNDPDYEENPLSAKINRWIQLNVHNGPAIDNYRQAFYYLINPIGDVNYDFCFNININTAYDAKSLLDKLKWRKLSKINIEGPISKNINFTYDEKAYRLWLQSVENNDQKYSFLYNIKLLPSYLSKSVDHFGYYNGNPYGINPNTHSTDRNTDLMFVDYGMLSEITYPTGGTTLLEYEPHTYSKSVNDMLNIENNSGIIGGVRIKKTISSPHWSDPNKTIKEYLYQDNINSNISSGILLQNNKYYYVDFKTRFVSGAIYKESVFSINSVVPQSNIFGSQIEYSTVIEKETGKGHIINKYSNYIEDGKNIQYVNTINSDYTTFLPKIDMGFKRGHIKNRSFFDQNGSKLKEEEYIYEAHQNNNKVRAIQYNNENKCPQNSGDQDLVIKAQAYEIYFSDYNLVSKKTIEFNGSTVLETKESNKYNVNNYENGNLLLRKQAIEYPDTSMGESDYQYAYDKNIQKLINANMIGIPLGTTVTKKQNQNDPGKIISKTEVKYDNSATLLPTSVLSYNLQNPSVGSTELSYDQYDSKGNLLQYTTKDGAVTVIIWGYNKTQPIAKIENIRLTDIQQSFIDSIVNASDLDAAAGANNDENNLLNAFQTFRANLPGHQVTTYSYDPLIGVRSITPPSGIRETYLYDSANRLEKVVDANGKILKEMKYNYKN</sequence>
<dbReference type="EMBL" id="QNVT01000054">
    <property type="protein sequence ID" value="REC59075.1"/>
    <property type="molecule type" value="Genomic_DNA"/>
</dbReference>
<proteinExistence type="predicted"/>